<dbReference type="Proteomes" id="UP000836841">
    <property type="component" value="Unassembled WGS sequence"/>
</dbReference>
<dbReference type="SUPFAM" id="SSF56112">
    <property type="entry name" value="Protein kinase-like (PK-like)"/>
    <property type="match status" value="2"/>
</dbReference>
<protein>
    <recommendedName>
        <fullName evidence="7">Protein kinase domain-containing protein</fullName>
    </recommendedName>
</protein>
<sequence>MHRASSADSPQGFCRQFSLAEIQAATNNFDDTLLIGKGGFGKVYKGFIDGGATIVAIKRLNAESKQGAQEFWTEVKALSKLRHPNLVSLVGYADEFQEMILVYDYLANGNLADHLYKFSRKGIEADNLTLFGEIASKCIHSHPRGRPTMAKVMGSLELVLAREQNSPQCEGMITKLLPKIRAITNNFHKQRMLYHNSFCDLYKGFINGENLEVAIKRWRGEASNRKLELLKEQVQLQAHLCHLHLHSLIGYCCNKDKQILVYELMHRGSLYQCLYTRKNDSLPWKKRLEIGIGIARGLHYLHSGTKQTIIHQNLNASTILLDKNWVAKVAGLEFSTIYPANISSTSPNDIVPSKVEYLDPKCLKSEMLTVKSNVYSFGVILLELLCGRKLMIMSQNEDKVNLVCLFKTNLEMGTIDEILDPCLANKIAPECLREYMKIAANCVKDKGIERPTIEDVLGRLMGALQLQQNWEYSKKLHDEIDKNREDVGGMSVVNLDDSDYFFSNLVR</sequence>
<dbReference type="PROSITE" id="PS50011">
    <property type="entry name" value="PROTEIN_KINASE_DOM"/>
    <property type="match status" value="1"/>
</dbReference>
<dbReference type="InterPro" id="IPR011009">
    <property type="entry name" value="Kinase-like_dom_sf"/>
</dbReference>
<keyword evidence="9" id="KW-1185">Reference proteome</keyword>
<feature type="domain" description="Protein kinase" evidence="7">
    <location>
        <begin position="29"/>
        <end position="464"/>
    </location>
</feature>
<evidence type="ECO:0000313" key="8">
    <source>
        <dbReference type="EMBL" id="CAH2041150.1"/>
    </source>
</evidence>
<dbReference type="Pfam" id="PF07714">
    <property type="entry name" value="PK_Tyr_Ser-Thr"/>
    <property type="match status" value="2"/>
</dbReference>
<dbReference type="GO" id="GO:0004714">
    <property type="term" value="F:transmembrane receptor protein tyrosine kinase activity"/>
    <property type="evidence" value="ECO:0007669"/>
    <property type="project" value="InterPro"/>
</dbReference>
<evidence type="ECO:0000256" key="3">
    <source>
        <dbReference type="ARBA" id="ARBA00022741"/>
    </source>
</evidence>
<keyword evidence="4" id="KW-0418">Kinase</keyword>
<keyword evidence="3 6" id="KW-0547">Nucleotide-binding</keyword>
<accession>A0AAU9RGF1</accession>
<keyword evidence="5 6" id="KW-0067">ATP-binding</keyword>
<dbReference type="InterPro" id="IPR000719">
    <property type="entry name" value="Prot_kinase_dom"/>
</dbReference>
<evidence type="ECO:0000256" key="6">
    <source>
        <dbReference type="PROSITE-ProRule" id="PRU10141"/>
    </source>
</evidence>
<evidence type="ECO:0000256" key="5">
    <source>
        <dbReference type="ARBA" id="ARBA00022840"/>
    </source>
</evidence>
<dbReference type="GO" id="GO:0004674">
    <property type="term" value="F:protein serine/threonine kinase activity"/>
    <property type="evidence" value="ECO:0007669"/>
    <property type="project" value="UniProtKB-KW"/>
</dbReference>
<dbReference type="PANTHER" id="PTHR27003:SF451">
    <property type="entry name" value="PROTEIN KINASE DOMAIN-CONTAINING PROTEIN"/>
    <property type="match status" value="1"/>
</dbReference>
<evidence type="ECO:0000313" key="9">
    <source>
        <dbReference type="Proteomes" id="UP000836841"/>
    </source>
</evidence>
<dbReference type="Gene3D" id="3.30.200.20">
    <property type="entry name" value="Phosphorylase Kinase, domain 1"/>
    <property type="match status" value="2"/>
</dbReference>
<organism evidence="8 9">
    <name type="scientific">Thlaspi arvense</name>
    <name type="common">Field penny-cress</name>
    <dbReference type="NCBI Taxonomy" id="13288"/>
    <lineage>
        <taxon>Eukaryota</taxon>
        <taxon>Viridiplantae</taxon>
        <taxon>Streptophyta</taxon>
        <taxon>Embryophyta</taxon>
        <taxon>Tracheophyta</taxon>
        <taxon>Spermatophyta</taxon>
        <taxon>Magnoliopsida</taxon>
        <taxon>eudicotyledons</taxon>
        <taxon>Gunneridae</taxon>
        <taxon>Pentapetalae</taxon>
        <taxon>rosids</taxon>
        <taxon>malvids</taxon>
        <taxon>Brassicales</taxon>
        <taxon>Brassicaceae</taxon>
        <taxon>Thlaspideae</taxon>
        <taxon>Thlaspi</taxon>
    </lineage>
</organism>
<dbReference type="EMBL" id="CAJVSB020000080">
    <property type="protein sequence ID" value="CAH2041150.1"/>
    <property type="molecule type" value="Genomic_DNA"/>
</dbReference>
<feature type="binding site" evidence="6">
    <location>
        <position position="58"/>
    </location>
    <ligand>
        <name>ATP</name>
        <dbReference type="ChEBI" id="CHEBI:30616"/>
    </ligand>
</feature>
<evidence type="ECO:0000256" key="4">
    <source>
        <dbReference type="ARBA" id="ARBA00022777"/>
    </source>
</evidence>
<evidence type="ECO:0000259" key="7">
    <source>
        <dbReference type="PROSITE" id="PS50011"/>
    </source>
</evidence>
<dbReference type="AlphaFoldDB" id="A0AAU9RGF1"/>
<dbReference type="FunFam" id="3.30.200.20:FF:000039">
    <property type="entry name" value="receptor-like protein kinase FERONIA"/>
    <property type="match status" value="1"/>
</dbReference>
<proteinExistence type="predicted"/>
<dbReference type="GO" id="GO:0005524">
    <property type="term" value="F:ATP binding"/>
    <property type="evidence" value="ECO:0007669"/>
    <property type="project" value="UniProtKB-UniRule"/>
</dbReference>
<comment type="caution">
    <text evidence="8">The sequence shown here is derived from an EMBL/GenBank/DDBJ whole genome shotgun (WGS) entry which is preliminary data.</text>
</comment>
<evidence type="ECO:0000256" key="1">
    <source>
        <dbReference type="ARBA" id="ARBA00022527"/>
    </source>
</evidence>
<keyword evidence="1" id="KW-0723">Serine/threonine-protein kinase</keyword>
<evidence type="ECO:0000256" key="2">
    <source>
        <dbReference type="ARBA" id="ARBA00022679"/>
    </source>
</evidence>
<dbReference type="PANTHER" id="PTHR27003">
    <property type="entry name" value="OS07G0166700 PROTEIN"/>
    <property type="match status" value="1"/>
</dbReference>
<dbReference type="InterPro" id="IPR045272">
    <property type="entry name" value="ANXUR1/2-like"/>
</dbReference>
<keyword evidence="2" id="KW-0808">Transferase</keyword>
<dbReference type="PROSITE" id="PS00107">
    <property type="entry name" value="PROTEIN_KINASE_ATP"/>
    <property type="match status" value="1"/>
</dbReference>
<dbReference type="GO" id="GO:0009506">
    <property type="term" value="C:plasmodesma"/>
    <property type="evidence" value="ECO:0007669"/>
    <property type="project" value="TreeGrafter"/>
</dbReference>
<gene>
    <name evidence="8" type="ORF">TAV2_LOCUS4412</name>
</gene>
<dbReference type="GO" id="GO:0005886">
    <property type="term" value="C:plasma membrane"/>
    <property type="evidence" value="ECO:0007669"/>
    <property type="project" value="TreeGrafter"/>
</dbReference>
<name>A0AAU9RGF1_THLAR</name>
<reference evidence="8 9" key="1">
    <citation type="submission" date="2022-03" db="EMBL/GenBank/DDBJ databases">
        <authorList>
            <person name="Nunn A."/>
            <person name="Chopra R."/>
            <person name="Nunn A."/>
            <person name="Contreras Garrido A."/>
        </authorList>
    </citation>
    <scope>NUCLEOTIDE SEQUENCE [LARGE SCALE GENOMIC DNA]</scope>
</reference>
<dbReference type="InterPro" id="IPR017441">
    <property type="entry name" value="Protein_kinase_ATP_BS"/>
</dbReference>
<dbReference type="Gene3D" id="1.10.510.10">
    <property type="entry name" value="Transferase(Phosphotransferase) domain 1"/>
    <property type="match status" value="1"/>
</dbReference>
<dbReference type="InterPro" id="IPR001245">
    <property type="entry name" value="Ser-Thr/Tyr_kinase_cat_dom"/>
</dbReference>